<dbReference type="HOGENOM" id="CLU_1367366_0_0_1"/>
<name>E3N8B1_CAERE</name>
<dbReference type="AlphaFoldDB" id="E3N8B1"/>
<sequence>MVMSAENIRTEHSALLQVNETVKIQSSQSIKQSNRRRHQAMRRCLMMATIQVSLNAPYYTLQLCDEIFSLRTSTHVYLYLDAFLYFIYLTQFSMIYFYTNLLVSPRGKICRQPPKMPVNCTSSLRSEYTMIPPSTDYQLGFNREVTNMNDLKSDDVELGLQKFKASNERMIHRFHRLLLQILSRKSLKITEEFDLHGPMV</sequence>
<dbReference type="OrthoDB" id="5841613at2759"/>
<dbReference type="Proteomes" id="UP000008281">
    <property type="component" value="Unassembled WGS sequence"/>
</dbReference>
<keyword evidence="2" id="KW-1185">Reference proteome</keyword>
<gene>
    <name evidence="1" type="ORF">CRE_20504</name>
</gene>
<dbReference type="PANTHER" id="PTHR24224">
    <property type="entry name" value="CARDIOACCELERATORY PEPTIDE RECEPTOR-RELATED"/>
    <property type="match status" value="1"/>
</dbReference>
<organism evidence="2">
    <name type="scientific">Caenorhabditis remanei</name>
    <name type="common">Caenorhabditis vulgaris</name>
    <dbReference type="NCBI Taxonomy" id="31234"/>
    <lineage>
        <taxon>Eukaryota</taxon>
        <taxon>Metazoa</taxon>
        <taxon>Ecdysozoa</taxon>
        <taxon>Nematoda</taxon>
        <taxon>Chromadorea</taxon>
        <taxon>Rhabditida</taxon>
        <taxon>Rhabditina</taxon>
        <taxon>Rhabditomorpha</taxon>
        <taxon>Rhabditoidea</taxon>
        <taxon>Rhabditidae</taxon>
        <taxon>Peloderinae</taxon>
        <taxon>Caenorhabditis</taxon>
    </lineage>
</organism>
<dbReference type="InterPro" id="IPR052665">
    <property type="entry name" value="Neuropeptide-GPCR"/>
</dbReference>
<protein>
    <submittedName>
        <fullName evidence="1">Uncharacterized protein</fullName>
    </submittedName>
</protein>
<proteinExistence type="predicted"/>
<dbReference type="PANTHER" id="PTHR24224:SF1">
    <property type="entry name" value="G-PROTEIN COUPLED RECEPTORS FAMILY 1 PROFILE DOMAIN-CONTAINING PROTEIN"/>
    <property type="match status" value="1"/>
</dbReference>
<evidence type="ECO:0000313" key="1">
    <source>
        <dbReference type="EMBL" id="EFO89377.1"/>
    </source>
</evidence>
<evidence type="ECO:0000313" key="2">
    <source>
        <dbReference type="Proteomes" id="UP000008281"/>
    </source>
</evidence>
<dbReference type="GO" id="GO:0016020">
    <property type="term" value="C:membrane"/>
    <property type="evidence" value="ECO:0007669"/>
    <property type="project" value="TreeGrafter"/>
</dbReference>
<dbReference type="EMBL" id="DS268555">
    <property type="protein sequence ID" value="EFO89377.1"/>
    <property type="molecule type" value="Genomic_DNA"/>
</dbReference>
<reference evidence="1" key="1">
    <citation type="submission" date="2007-07" db="EMBL/GenBank/DDBJ databases">
        <title>PCAP assembly of the Caenorhabditis remanei genome.</title>
        <authorList>
            <consortium name="The Caenorhabditis remanei Sequencing Consortium"/>
            <person name="Wilson R.K."/>
        </authorList>
    </citation>
    <scope>NUCLEOTIDE SEQUENCE [LARGE SCALE GENOMIC DNA]</scope>
    <source>
        <strain evidence="1">PB4641</strain>
    </source>
</reference>
<dbReference type="eggNOG" id="ENOG502TG7P">
    <property type="taxonomic scope" value="Eukaryota"/>
</dbReference>
<accession>E3N8B1</accession>